<name>A0A061IYV3_TRYRA</name>
<feature type="chain" id="PRO_5001601441" evidence="1">
    <location>
        <begin position="17"/>
        <end position="334"/>
    </location>
</feature>
<evidence type="ECO:0000256" key="1">
    <source>
        <dbReference type="SAM" id="SignalP"/>
    </source>
</evidence>
<evidence type="ECO:0000313" key="3">
    <source>
        <dbReference type="Proteomes" id="UP000031737"/>
    </source>
</evidence>
<protein>
    <submittedName>
        <fullName evidence="2">Uncharacterized protein</fullName>
    </submittedName>
</protein>
<dbReference type="Proteomes" id="UP000031737">
    <property type="component" value="Unassembled WGS sequence"/>
</dbReference>
<organism evidence="2 3">
    <name type="scientific">Trypanosoma rangeli SC58</name>
    <dbReference type="NCBI Taxonomy" id="429131"/>
    <lineage>
        <taxon>Eukaryota</taxon>
        <taxon>Discoba</taxon>
        <taxon>Euglenozoa</taxon>
        <taxon>Kinetoplastea</taxon>
        <taxon>Metakinetoplastina</taxon>
        <taxon>Trypanosomatida</taxon>
        <taxon>Trypanosomatidae</taxon>
        <taxon>Trypanosoma</taxon>
        <taxon>Herpetosoma</taxon>
    </lineage>
</organism>
<comment type="caution">
    <text evidence="2">The sequence shown here is derived from an EMBL/GenBank/DDBJ whole genome shotgun (WGS) entry which is preliminary data.</text>
</comment>
<dbReference type="OrthoDB" id="242883at2759"/>
<feature type="signal peptide" evidence="1">
    <location>
        <begin position="1"/>
        <end position="16"/>
    </location>
</feature>
<sequence>MFFLGFWFLVLSGGEGEVRDLQDWRMRPWHLWCVLHSGIAGERHASGATRALPVHMIGVVHRLFPARGCGFVLAAPPPTSLAQTLWPLLSLMATESAQTADAVQQQELLSQDGPLSVCFSLPKDGVSTAKTREKCERVAPSSLQLSPGSYVKVSATCHYETAKQRVLWRTGGGGVTQCDPEEELRESLQKVRDVRWDRIILEDVKRETSQIPRQYALEEQVTVESAFFKRAVTDAETFRGLLLEEAAADDVGVEELQMCLAQERVRRIFDFLNKAAQRYVIREADLWRPLLSMRKDVGTQANAGGGGFALGAYQLAADERKRWEYVLRRLKEHD</sequence>
<accession>A0A061IYV3</accession>
<keyword evidence="3" id="KW-1185">Reference proteome</keyword>
<dbReference type="VEuPathDB" id="TriTrypDB:TRSC58_04448"/>
<proteinExistence type="predicted"/>
<dbReference type="EMBL" id="AUPL01004448">
    <property type="protein sequence ID" value="ESL07859.1"/>
    <property type="molecule type" value="Genomic_DNA"/>
</dbReference>
<gene>
    <name evidence="2" type="ORF">TRSC58_04448</name>
</gene>
<reference evidence="2 3" key="1">
    <citation type="submission" date="2013-07" db="EMBL/GenBank/DDBJ databases">
        <authorList>
            <person name="Stoco P.H."/>
            <person name="Wagner G."/>
            <person name="Gerber A."/>
            <person name="Zaha A."/>
            <person name="Thompson C."/>
            <person name="Bartholomeu D.C."/>
            <person name="Luckemeyer D.D."/>
            <person name="Bahia D."/>
            <person name="Loreto E."/>
            <person name="Prestes E.B."/>
            <person name="Lima F.M."/>
            <person name="Rodrigues-Luiz G."/>
            <person name="Vallejo G.A."/>
            <person name="Filho J.F."/>
            <person name="Monteiro K.M."/>
            <person name="Tyler K.M."/>
            <person name="de Almeida L.G."/>
            <person name="Ortiz M.F."/>
            <person name="Siervo M.A."/>
            <person name="de Moraes M.H."/>
            <person name="Cunha O.L."/>
            <person name="Mendonca-Neto R."/>
            <person name="Silva R."/>
            <person name="Teixeira S.M."/>
            <person name="Murta S.M."/>
            <person name="Sincero T.C."/>
            <person name="Mendes T.A."/>
            <person name="Urmenyi T.P."/>
            <person name="Silva V.G."/>
            <person name="da Rocha W.D."/>
            <person name="Andersson B."/>
            <person name="Romanha A.J."/>
            <person name="Steindel M."/>
            <person name="de Vasconcelos A.T."/>
            <person name="Grisard E.C."/>
        </authorList>
    </citation>
    <scope>NUCLEOTIDE SEQUENCE [LARGE SCALE GENOMIC DNA]</scope>
    <source>
        <strain evidence="2 3">SC58</strain>
    </source>
</reference>
<keyword evidence="1" id="KW-0732">Signal</keyword>
<dbReference type="AlphaFoldDB" id="A0A061IYV3"/>
<evidence type="ECO:0000313" key="2">
    <source>
        <dbReference type="EMBL" id="ESL07859.1"/>
    </source>
</evidence>